<reference evidence="2" key="1">
    <citation type="journal article" date="2019" name="Front. Microbiol.">
        <title>Evolutionary Analysis of Unicellular Species in Chlamydomonadales Through Chloroplast Genome Comparison With the Colonial Volvocine Algae.</title>
        <authorList>
            <person name="Hu Y."/>
            <person name="Xing W."/>
            <person name="Song H."/>
            <person name="Zhu H."/>
            <person name="Liu G."/>
            <person name="Hu Z."/>
        </authorList>
    </citation>
    <scope>NUCLEOTIDE SEQUENCE</scope>
</reference>
<dbReference type="RefSeq" id="YP_009728240.1">
    <property type="nucleotide sequence ID" value="NC_045893.1"/>
</dbReference>
<dbReference type="Pfam" id="PF19263">
    <property type="entry name" value="DUF5906"/>
    <property type="match status" value="1"/>
</dbReference>
<sequence>MLSSSKAFKGLEDEACKLVLENLCMNDPYIYSAIRGTLRTILTAPIDGDLFQSALWLCGPPGSSKSVIADLFKRFVPKETIAEFAHTTNQFTGSSLANKRLIIFSDTVGLSQAQFQMVKPLLGRDALRNERKFLNEVTSVSSKAAIIFVSNFHPSEIPHIKADEAVLEKLIVVQFPAEAAIPPQLQMPKFVDYMDKFIPKIFNWAMFTPPSVLRNHIRAAAYNNILRSRQDPASVGGLSGYIMEYCVYSSDPDDVIFINDIKQSIKEDSEKTGDDYLRTLVTETRYKESNAQLGSSIVTTIKNVFNRSVTYQRYTRRDKGVTRPMVIKNMAWKPKDGIPLPETHEPFEFKFGNLKTQLDEPFYAEQRICWLKTALSQSDYLYQNQKELKEYRESLFKQSKEKADKFTSSKAFKGLEESSNLVFGLEENLPLQAPSIKEDVNGLPPLLQNL</sequence>
<dbReference type="InterPro" id="IPR045455">
    <property type="entry name" value="NrS-1_pol-like_helicase"/>
</dbReference>
<protein>
    <submittedName>
        <fullName evidence="2">Putative plasmid-associated DNA primase</fullName>
    </submittedName>
</protein>
<evidence type="ECO:0000313" key="2">
    <source>
        <dbReference type="EMBL" id="QIA47176.1"/>
    </source>
</evidence>
<evidence type="ECO:0000259" key="1">
    <source>
        <dbReference type="Pfam" id="PF19263"/>
    </source>
</evidence>
<gene>
    <name evidence="2" type="primary">orf450</name>
</gene>
<feature type="domain" description="NrS-1 polymerase-like helicase" evidence="1">
    <location>
        <begin position="57"/>
        <end position="158"/>
    </location>
</feature>
<accession>A0A6C0RXH3</accession>
<dbReference type="EMBL" id="MH511734">
    <property type="protein sequence ID" value="QIA47176.1"/>
    <property type="molecule type" value="Genomic_DNA"/>
</dbReference>
<proteinExistence type="predicted"/>
<name>A0A6C0RXH3_9CHLO</name>
<keyword evidence="2" id="KW-0934">Plastid</keyword>
<dbReference type="GeneID" id="43963590"/>
<dbReference type="Gene3D" id="3.40.50.300">
    <property type="entry name" value="P-loop containing nucleotide triphosphate hydrolases"/>
    <property type="match status" value="1"/>
</dbReference>
<dbReference type="InterPro" id="IPR027417">
    <property type="entry name" value="P-loop_NTPase"/>
</dbReference>
<organism evidence="2">
    <name type="scientific">Colemanosphaera angeleri</name>
    <dbReference type="NCBI Taxonomy" id="1454018"/>
    <lineage>
        <taxon>Eukaryota</taxon>
        <taxon>Viridiplantae</taxon>
        <taxon>Chlorophyta</taxon>
        <taxon>core chlorophytes</taxon>
        <taxon>Chlorophyceae</taxon>
        <taxon>CS clade</taxon>
        <taxon>Chlamydomonadales</taxon>
        <taxon>Volvocaceae</taxon>
        <taxon>Colemanosphaera</taxon>
    </lineage>
</organism>
<dbReference type="AlphaFoldDB" id="A0A6C0RXH3"/>
<geneLocation type="plastid" evidence="2"/>
<dbReference type="SUPFAM" id="SSF52540">
    <property type="entry name" value="P-loop containing nucleoside triphosphate hydrolases"/>
    <property type="match status" value="1"/>
</dbReference>